<evidence type="ECO:0000256" key="4">
    <source>
        <dbReference type="ARBA" id="ARBA00022989"/>
    </source>
</evidence>
<feature type="transmembrane region" description="Helical" evidence="6">
    <location>
        <begin position="272"/>
        <end position="295"/>
    </location>
</feature>
<evidence type="ECO:0000256" key="6">
    <source>
        <dbReference type="SAM" id="Phobius"/>
    </source>
</evidence>
<dbReference type="Pfam" id="PF10317">
    <property type="entry name" value="7TM_GPCR_Srd"/>
    <property type="match status" value="1"/>
</dbReference>
<gene>
    <name evidence="7" type="primary">Cre-srd-41</name>
    <name evidence="7" type="ORF">CRE_19155</name>
</gene>
<dbReference type="InParanoid" id="E3MJL1"/>
<evidence type="ECO:0000256" key="5">
    <source>
        <dbReference type="ARBA" id="ARBA00023136"/>
    </source>
</evidence>
<dbReference type="PANTHER" id="PTHR22945:SF51">
    <property type="entry name" value="SERPENTINE RECEPTOR, CLASS D (DELTA)-RELATED"/>
    <property type="match status" value="1"/>
</dbReference>
<feature type="transmembrane region" description="Helical" evidence="6">
    <location>
        <begin position="12"/>
        <end position="34"/>
    </location>
</feature>
<feature type="transmembrane region" description="Helical" evidence="6">
    <location>
        <begin position="178"/>
        <end position="206"/>
    </location>
</feature>
<reference evidence="7" key="1">
    <citation type="submission" date="2007-07" db="EMBL/GenBank/DDBJ databases">
        <title>PCAP assembly of the Caenorhabditis remanei genome.</title>
        <authorList>
            <consortium name="The Caenorhabditis remanei Sequencing Consortium"/>
            <person name="Wilson R.K."/>
        </authorList>
    </citation>
    <scope>NUCLEOTIDE SEQUENCE [LARGE SCALE GENOMIC DNA]</scope>
    <source>
        <strain evidence="7">PB4641</strain>
    </source>
</reference>
<dbReference type="PANTHER" id="PTHR22945">
    <property type="entry name" value="SERPENTINE RECEPTOR, CLASS D DELTA"/>
    <property type="match status" value="1"/>
</dbReference>
<name>E3MJL1_CAERE</name>
<dbReference type="FunCoup" id="E3MJL1">
    <property type="interactions" value="7"/>
</dbReference>
<feature type="transmembrane region" description="Helical" evidence="6">
    <location>
        <begin position="239"/>
        <end position="260"/>
    </location>
</feature>
<sequence>MPTSEQYRAFLWWFYPNFLGLSLMSQTFVIYVIVYHTPKNLQRLKAILINTCFFQVIHVTVCFVMQFRQVSSYTPMEIWSYGIGRHLEAYIGYSLYHVMQTATFVSGISVVITLFLKYEAARVVKLKQTTRVLIITGILTPLFISITMEIILVTTQALPSQIRERYVMINANNTDHAVIGILSFDVVASQVNAITMSISVVLFPIVGSTSRSKILKHIRNTSDRVSAAKNAQNKIFVQGLTLQTFLPLFFYCPISCVYYYCIITRQEILFQQFFMFLLPAFPALFDPYITLYFITPYRNRLKSWMTKTKVTSLLTVVNSQLSNNNMPPQI</sequence>
<dbReference type="InterPro" id="IPR050920">
    <property type="entry name" value="Nematode_rcpt-like_delta"/>
</dbReference>
<keyword evidence="4 6" id="KW-1133">Transmembrane helix</keyword>
<dbReference type="InterPro" id="IPR019421">
    <property type="entry name" value="7TM_GPCR_serpentine_rcpt_Srd"/>
</dbReference>
<dbReference type="OMA" id="MINANNT"/>
<dbReference type="EMBL" id="DS268450">
    <property type="protein sequence ID" value="EFP03663.1"/>
    <property type="molecule type" value="Genomic_DNA"/>
</dbReference>
<keyword evidence="8" id="KW-1185">Reference proteome</keyword>
<evidence type="ECO:0000313" key="8">
    <source>
        <dbReference type="Proteomes" id="UP000008281"/>
    </source>
</evidence>
<evidence type="ECO:0000256" key="2">
    <source>
        <dbReference type="ARBA" id="ARBA00009166"/>
    </source>
</evidence>
<dbReference type="GO" id="GO:0016020">
    <property type="term" value="C:membrane"/>
    <property type="evidence" value="ECO:0007669"/>
    <property type="project" value="UniProtKB-SubCell"/>
</dbReference>
<accession>E3MJL1</accession>
<proteinExistence type="inferred from homology"/>
<protein>
    <submittedName>
        <fullName evidence="7">CRE-SRD-41 protein</fullName>
    </submittedName>
</protein>
<keyword evidence="3 6" id="KW-0812">Transmembrane</keyword>
<dbReference type="SUPFAM" id="SSF81321">
    <property type="entry name" value="Family A G protein-coupled receptor-like"/>
    <property type="match status" value="1"/>
</dbReference>
<dbReference type="eggNOG" id="ENOG502TG6P">
    <property type="taxonomic scope" value="Eukaryota"/>
</dbReference>
<evidence type="ECO:0000256" key="3">
    <source>
        <dbReference type="ARBA" id="ARBA00022692"/>
    </source>
</evidence>
<feature type="transmembrane region" description="Helical" evidence="6">
    <location>
        <begin position="46"/>
        <end position="67"/>
    </location>
</feature>
<evidence type="ECO:0000313" key="7">
    <source>
        <dbReference type="EMBL" id="EFP03663.1"/>
    </source>
</evidence>
<feature type="transmembrane region" description="Helical" evidence="6">
    <location>
        <begin position="95"/>
        <end position="116"/>
    </location>
</feature>
<comment type="subcellular location">
    <subcellularLocation>
        <location evidence="1">Membrane</location>
        <topology evidence="1">Multi-pass membrane protein</topology>
    </subcellularLocation>
</comment>
<evidence type="ECO:0000256" key="1">
    <source>
        <dbReference type="ARBA" id="ARBA00004141"/>
    </source>
</evidence>
<keyword evidence="5 6" id="KW-0472">Membrane</keyword>
<dbReference type="OrthoDB" id="5829115at2759"/>
<dbReference type="AlphaFoldDB" id="E3MJL1"/>
<organism evidence="8">
    <name type="scientific">Caenorhabditis remanei</name>
    <name type="common">Caenorhabditis vulgaris</name>
    <dbReference type="NCBI Taxonomy" id="31234"/>
    <lineage>
        <taxon>Eukaryota</taxon>
        <taxon>Metazoa</taxon>
        <taxon>Ecdysozoa</taxon>
        <taxon>Nematoda</taxon>
        <taxon>Chromadorea</taxon>
        <taxon>Rhabditida</taxon>
        <taxon>Rhabditina</taxon>
        <taxon>Rhabditomorpha</taxon>
        <taxon>Rhabditoidea</taxon>
        <taxon>Rhabditidae</taxon>
        <taxon>Peloderinae</taxon>
        <taxon>Caenorhabditis</taxon>
    </lineage>
</organism>
<feature type="transmembrane region" description="Helical" evidence="6">
    <location>
        <begin position="132"/>
        <end position="158"/>
    </location>
</feature>
<dbReference type="Proteomes" id="UP000008281">
    <property type="component" value="Unassembled WGS sequence"/>
</dbReference>
<dbReference type="HOGENOM" id="CLU_057924_2_0_1"/>
<comment type="similarity">
    <text evidence="2">Belongs to the nematode receptor-like protein srd family.</text>
</comment>